<proteinExistence type="predicted"/>
<evidence type="ECO:0000313" key="2">
    <source>
        <dbReference type="EMBL" id="TMS36139.1"/>
    </source>
</evidence>
<accession>A0A4U8UU00</accession>
<feature type="domain" description="Ubiquitin-like" evidence="1">
    <location>
        <begin position="24"/>
        <end position="95"/>
    </location>
</feature>
<organism evidence="2 3">
    <name type="scientific">Steinernema carpocapsae</name>
    <name type="common">Entomopathogenic nematode</name>
    <dbReference type="NCBI Taxonomy" id="34508"/>
    <lineage>
        <taxon>Eukaryota</taxon>
        <taxon>Metazoa</taxon>
        <taxon>Ecdysozoa</taxon>
        <taxon>Nematoda</taxon>
        <taxon>Chromadorea</taxon>
        <taxon>Rhabditida</taxon>
        <taxon>Tylenchina</taxon>
        <taxon>Panagrolaimomorpha</taxon>
        <taxon>Strongyloidoidea</taxon>
        <taxon>Steinernematidae</taxon>
        <taxon>Steinernema</taxon>
    </lineage>
</organism>
<gene>
    <name evidence="2" type="ORF">L596_003384</name>
</gene>
<protein>
    <recommendedName>
        <fullName evidence="1">Ubiquitin-like domain-containing protein</fullName>
    </recommendedName>
</protein>
<reference evidence="2 3" key="2">
    <citation type="journal article" date="2019" name="G3 (Bethesda)">
        <title>Hybrid Assembly of the Genome of the Entomopathogenic Nematode Steinernema carpocapsae Identifies the X-Chromosome.</title>
        <authorList>
            <person name="Serra L."/>
            <person name="Macchietto M."/>
            <person name="Macias-Munoz A."/>
            <person name="McGill C.J."/>
            <person name="Rodriguez I.M."/>
            <person name="Rodriguez B."/>
            <person name="Murad R."/>
            <person name="Mortazavi A."/>
        </authorList>
    </citation>
    <scope>NUCLEOTIDE SEQUENCE [LARGE SCALE GENOMIC DNA]</scope>
    <source>
        <strain evidence="2 3">ALL</strain>
    </source>
</reference>
<dbReference type="PROSITE" id="PS50053">
    <property type="entry name" value="UBIQUITIN_2"/>
    <property type="match status" value="1"/>
</dbReference>
<keyword evidence="3" id="KW-1185">Reference proteome</keyword>
<dbReference type="InterPro" id="IPR029071">
    <property type="entry name" value="Ubiquitin-like_domsf"/>
</dbReference>
<sequence>MFLLETSVARETTTLRKQIHFKLLKVIVYNKSRQYAGHTIAIDADPTDDVLRLKEKIEEQTKIPTDIQHLLFGISVPQNDKTVEQMGVQEGYTLYSVPTYVEVPSMPNL</sequence>
<dbReference type="EMBL" id="AZBU02000001">
    <property type="protein sequence ID" value="TMS36139.1"/>
    <property type="molecule type" value="Genomic_DNA"/>
</dbReference>
<dbReference type="AlphaFoldDB" id="A0A4U8UU00"/>
<reference evidence="2 3" key="1">
    <citation type="journal article" date="2015" name="Genome Biol.">
        <title>Comparative genomics of Steinernema reveals deeply conserved gene regulatory networks.</title>
        <authorList>
            <person name="Dillman A.R."/>
            <person name="Macchietto M."/>
            <person name="Porter C.F."/>
            <person name="Rogers A."/>
            <person name="Williams B."/>
            <person name="Antoshechkin I."/>
            <person name="Lee M.M."/>
            <person name="Goodwin Z."/>
            <person name="Lu X."/>
            <person name="Lewis E.E."/>
            <person name="Goodrich-Blair H."/>
            <person name="Stock S.P."/>
            <person name="Adams B.J."/>
            <person name="Sternberg P.W."/>
            <person name="Mortazavi A."/>
        </authorList>
    </citation>
    <scope>NUCLEOTIDE SEQUENCE [LARGE SCALE GENOMIC DNA]</scope>
    <source>
        <strain evidence="2 3">ALL</strain>
    </source>
</reference>
<evidence type="ECO:0000259" key="1">
    <source>
        <dbReference type="PROSITE" id="PS50053"/>
    </source>
</evidence>
<dbReference type="EMBL" id="CM016762">
    <property type="protein sequence ID" value="TMS36139.1"/>
    <property type="molecule type" value="Genomic_DNA"/>
</dbReference>
<dbReference type="OrthoDB" id="267397at2759"/>
<dbReference type="Pfam" id="PF00240">
    <property type="entry name" value="ubiquitin"/>
    <property type="match status" value="1"/>
</dbReference>
<dbReference type="Proteomes" id="UP000298663">
    <property type="component" value="Chromosome X"/>
</dbReference>
<dbReference type="InterPro" id="IPR000626">
    <property type="entry name" value="Ubiquitin-like_dom"/>
</dbReference>
<name>A0A4U8UU00_STECR</name>
<dbReference type="STRING" id="34508.A0A4U8UU00"/>
<evidence type="ECO:0000313" key="3">
    <source>
        <dbReference type="Proteomes" id="UP000298663"/>
    </source>
</evidence>
<dbReference type="Gene3D" id="3.10.20.90">
    <property type="entry name" value="Phosphatidylinositol 3-kinase Catalytic Subunit, Chain A, domain 1"/>
    <property type="match status" value="1"/>
</dbReference>
<comment type="caution">
    <text evidence="2">The sequence shown here is derived from an EMBL/GenBank/DDBJ whole genome shotgun (WGS) entry which is preliminary data.</text>
</comment>
<dbReference type="SUPFAM" id="SSF54236">
    <property type="entry name" value="Ubiquitin-like"/>
    <property type="match status" value="1"/>
</dbReference>